<name>A0A9D1MB37_9FIRM</name>
<dbReference type="Pfam" id="PF12802">
    <property type="entry name" value="MarR_2"/>
    <property type="match status" value="1"/>
</dbReference>
<dbReference type="GO" id="GO:0003700">
    <property type="term" value="F:DNA-binding transcription factor activity"/>
    <property type="evidence" value="ECO:0007669"/>
    <property type="project" value="InterPro"/>
</dbReference>
<dbReference type="SMART" id="SM00347">
    <property type="entry name" value="HTH_MARR"/>
    <property type="match status" value="1"/>
</dbReference>
<accession>A0A9D1MB37</accession>
<dbReference type="PROSITE" id="PS50995">
    <property type="entry name" value="HTH_MARR_2"/>
    <property type="match status" value="1"/>
</dbReference>
<comment type="caution">
    <text evidence="2">The sequence shown here is derived from an EMBL/GenBank/DDBJ whole genome shotgun (WGS) entry which is preliminary data.</text>
</comment>
<evidence type="ECO:0000313" key="2">
    <source>
        <dbReference type="EMBL" id="HIU56925.1"/>
    </source>
</evidence>
<protein>
    <submittedName>
        <fullName evidence="2">MarR family transcriptional regulator</fullName>
    </submittedName>
</protein>
<gene>
    <name evidence="2" type="ORF">IAA61_03805</name>
</gene>
<dbReference type="InterPro" id="IPR000835">
    <property type="entry name" value="HTH_MarR-typ"/>
</dbReference>
<dbReference type="PANTHER" id="PTHR33164:SF43">
    <property type="entry name" value="HTH-TYPE TRANSCRIPTIONAL REPRESSOR YETL"/>
    <property type="match status" value="1"/>
</dbReference>
<dbReference type="PRINTS" id="PR00598">
    <property type="entry name" value="HTHMARR"/>
</dbReference>
<dbReference type="InterPro" id="IPR036388">
    <property type="entry name" value="WH-like_DNA-bd_sf"/>
</dbReference>
<organism evidence="2 3">
    <name type="scientific">Candidatus Ornithomonoglobus merdipullorum</name>
    <dbReference type="NCBI Taxonomy" id="2840895"/>
    <lineage>
        <taxon>Bacteria</taxon>
        <taxon>Bacillati</taxon>
        <taxon>Bacillota</taxon>
        <taxon>Clostridia</taxon>
        <taxon>Candidatus Ornithomonoglobus</taxon>
    </lineage>
</organism>
<evidence type="ECO:0000313" key="3">
    <source>
        <dbReference type="Proteomes" id="UP000824109"/>
    </source>
</evidence>
<dbReference type="Gene3D" id="1.10.10.10">
    <property type="entry name" value="Winged helix-like DNA-binding domain superfamily/Winged helix DNA-binding domain"/>
    <property type="match status" value="1"/>
</dbReference>
<dbReference type="AlphaFoldDB" id="A0A9D1MB37"/>
<proteinExistence type="predicted"/>
<evidence type="ECO:0000259" key="1">
    <source>
        <dbReference type="PROSITE" id="PS50995"/>
    </source>
</evidence>
<reference evidence="2" key="2">
    <citation type="journal article" date="2021" name="PeerJ">
        <title>Extensive microbial diversity within the chicken gut microbiome revealed by metagenomics and culture.</title>
        <authorList>
            <person name="Gilroy R."/>
            <person name="Ravi A."/>
            <person name="Getino M."/>
            <person name="Pursley I."/>
            <person name="Horton D.L."/>
            <person name="Alikhan N.F."/>
            <person name="Baker D."/>
            <person name="Gharbi K."/>
            <person name="Hall N."/>
            <person name="Watson M."/>
            <person name="Adriaenssens E.M."/>
            <person name="Foster-Nyarko E."/>
            <person name="Jarju S."/>
            <person name="Secka A."/>
            <person name="Antonio M."/>
            <person name="Oren A."/>
            <person name="Chaudhuri R.R."/>
            <person name="La Ragione R."/>
            <person name="Hildebrand F."/>
            <person name="Pallen M.J."/>
        </authorList>
    </citation>
    <scope>NUCLEOTIDE SEQUENCE</scope>
    <source>
        <strain evidence="2">USAMLcec3-3695</strain>
    </source>
</reference>
<sequence>MDKPNSIGLYIKLIGNVMTAHMDTCLKRYDLTFSQIGLLHLLKSNGGIMQQKTIEETYGVKHTSVIGILQRMEKKGFLTVSVDPNDRRRRIVMLSESTAGFFEEAEHMRDEMELTLINALSPDERACLLELLQKLYHNLLTGKDDANDQKTDEVDP</sequence>
<reference evidence="2" key="1">
    <citation type="submission" date="2020-10" db="EMBL/GenBank/DDBJ databases">
        <authorList>
            <person name="Gilroy R."/>
        </authorList>
    </citation>
    <scope>NUCLEOTIDE SEQUENCE</scope>
    <source>
        <strain evidence="2">USAMLcec3-3695</strain>
    </source>
</reference>
<dbReference type="SUPFAM" id="SSF46785">
    <property type="entry name" value="Winged helix' DNA-binding domain"/>
    <property type="match status" value="1"/>
</dbReference>
<dbReference type="InterPro" id="IPR039422">
    <property type="entry name" value="MarR/SlyA-like"/>
</dbReference>
<dbReference type="EMBL" id="DVNB01000040">
    <property type="protein sequence ID" value="HIU56925.1"/>
    <property type="molecule type" value="Genomic_DNA"/>
</dbReference>
<dbReference type="GO" id="GO:0006950">
    <property type="term" value="P:response to stress"/>
    <property type="evidence" value="ECO:0007669"/>
    <property type="project" value="TreeGrafter"/>
</dbReference>
<feature type="domain" description="HTH marR-type" evidence="1">
    <location>
        <begin position="1"/>
        <end position="137"/>
    </location>
</feature>
<dbReference type="InterPro" id="IPR036390">
    <property type="entry name" value="WH_DNA-bd_sf"/>
</dbReference>
<dbReference type="Proteomes" id="UP000824109">
    <property type="component" value="Unassembled WGS sequence"/>
</dbReference>
<dbReference type="PANTHER" id="PTHR33164">
    <property type="entry name" value="TRANSCRIPTIONAL REGULATOR, MARR FAMILY"/>
    <property type="match status" value="1"/>
</dbReference>